<dbReference type="GO" id="GO:0005524">
    <property type="term" value="F:ATP binding"/>
    <property type="evidence" value="ECO:0007669"/>
    <property type="project" value="UniProtKB-KW"/>
</dbReference>
<evidence type="ECO:0000256" key="2">
    <source>
        <dbReference type="ARBA" id="ARBA00022679"/>
    </source>
</evidence>
<keyword evidence="2" id="KW-0808">Transferase</keyword>
<dbReference type="AlphaFoldDB" id="A0A151ZJD5"/>
<dbReference type="InParanoid" id="A0A151ZJD5"/>
<name>A0A151ZJD5_TIELA</name>
<dbReference type="PROSITE" id="PS00108">
    <property type="entry name" value="PROTEIN_KINASE_ST"/>
    <property type="match status" value="1"/>
</dbReference>
<dbReference type="GO" id="GO:0035556">
    <property type="term" value="P:intracellular signal transduction"/>
    <property type="evidence" value="ECO:0007669"/>
    <property type="project" value="TreeGrafter"/>
</dbReference>
<dbReference type="InterPro" id="IPR000719">
    <property type="entry name" value="Prot_kinase_dom"/>
</dbReference>
<dbReference type="GO" id="GO:0004674">
    <property type="term" value="F:protein serine/threonine kinase activity"/>
    <property type="evidence" value="ECO:0007669"/>
    <property type="project" value="UniProtKB-KW"/>
</dbReference>
<evidence type="ECO:0000259" key="6">
    <source>
        <dbReference type="PROSITE" id="PS50011"/>
    </source>
</evidence>
<keyword evidence="5" id="KW-0067">ATP-binding</keyword>
<proteinExistence type="predicted"/>
<accession>A0A151ZJD5</accession>
<dbReference type="SMART" id="SM00220">
    <property type="entry name" value="S_TKc"/>
    <property type="match status" value="1"/>
</dbReference>
<keyword evidence="3" id="KW-0547">Nucleotide-binding</keyword>
<gene>
    <name evidence="7" type="ORF">DLAC_04391</name>
</gene>
<dbReference type="Pfam" id="PF00069">
    <property type="entry name" value="Pkinase"/>
    <property type="match status" value="1"/>
</dbReference>
<sequence>MKKYRAVPEKIAMLWMNQIASAVAYIHSKQMIHRDIKPENVMVDCFGNIKLIDFGLGEQYNITNLSGISGTVTCASAEMLNPRTTYDGMQNDVWSLGVLLYIMVTGEHPFDPDVCGRVGNKMNKTAYGDWFYDELVKKTISCSFHIPDYVTPECHDLIRRCFLNRYNRISSSQIKYHCWFQSSRHQIFRVSSRCQAMSSSKSPLCKFT</sequence>
<keyword evidence="8" id="KW-1185">Reference proteome</keyword>
<evidence type="ECO:0000256" key="1">
    <source>
        <dbReference type="ARBA" id="ARBA00022527"/>
    </source>
</evidence>
<dbReference type="InterPro" id="IPR011009">
    <property type="entry name" value="Kinase-like_dom_sf"/>
</dbReference>
<dbReference type="InterPro" id="IPR008271">
    <property type="entry name" value="Ser/Thr_kinase_AS"/>
</dbReference>
<dbReference type="Gene3D" id="1.10.510.10">
    <property type="entry name" value="Transferase(Phosphotransferase) domain 1"/>
    <property type="match status" value="1"/>
</dbReference>
<dbReference type="PROSITE" id="PS50011">
    <property type="entry name" value="PROTEIN_KINASE_DOM"/>
    <property type="match status" value="1"/>
</dbReference>
<dbReference type="OrthoDB" id="27656at2759"/>
<evidence type="ECO:0000256" key="5">
    <source>
        <dbReference type="ARBA" id="ARBA00022840"/>
    </source>
</evidence>
<keyword evidence="4" id="KW-0418">Kinase</keyword>
<dbReference type="PANTHER" id="PTHR24346">
    <property type="entry name" value="MAP/MICROTUBULE AFFINITY-REGULATING KINASE"/>
    <property type="match status" value="1"/>
</dbReference>
<evidence type="ECO:0000313" key="8">
    <source>
        <dbReference type="Proteomes" id="UP000076078"/>
    </source>
</evidence>
<keyword evidence="1" id="KW-0723">Serine/threonine-protein kinase</keyword>
<reference evidence="7 8" key="1">
    <citation type="submission" date="2015-12" db="EMBL/GenBank/DDBJ databases">
        <title>Dictyostelia acquired genes for synthesis and detection of signals that induce cell-type specialization by lateral gene transfer from prokaryotes.</title>
        <authorList>
            <person name="Gloeckner G."/>
            <person name="Schaap P."/>
        </authorList>
    </citation>
    <scope>NUCLEOTIDE SEQUENCE [LARGE SCALE GENOMIC DNA]</scope>
    <source>
        <strain evidence="7 8">TK</strain>
    </source>
</reference>
<comment type="caution">
    <text evidence="7">The sequence shown here is derived from an EMBL/GenBank/DDBJ whole genome shotgun (WGS) entry which is preliminary data.</text>
</comment>
<protein>
    <recommendedName>
        <fullName evidence="6">Protein kinase domain-containing protein</fullName>
    </recommendedName>
</protein>
<evidence type="ECO:0000256" key="4">
    <source>
        <dbReference type="ARBA" id="ARBA00022777"/>
    </source>
</evidence>
<feature type="domain" description="Protein kinase" evidence="6">
    <location>
        <begin position="1"/>
        <end position="180"/>
    </location>
</feature>
<dbReference type="GO" id="GO:0005737">
    <property type="term" value="C:cytoplasm"/>
    <property type="evidence" value="ECO:0007669"/>
    <property type="project" value="TreeGrafter"/>
</dbReference>
<dbReference type="STRING" id="361077.A0A151ZJD5"/>
<evidence type="ECO:0000313" key="7">
    <source>
        <dbReference type="EMBL" id="KYQ94111.1"/>
    </source>
</evidence>
<organism evidence="7 8">
    <name type="scientific">Tieghemostelium lacteum</name>
    <name type="common">Slime mold</name>
    <name type="synonym">Dictyostelium lacteum</name>
    <dbReference type="NCBI Taxonomy" id="361077"/>
    <lineage>
        <taxon>Eukaryota</taxon>
        <taxon>Amoebozoa</taxon>
        <taxon>Evosea</taxon>
        <taxon>Eumycetozoa</taxon>
        <taxon>Dictyostelia</taxon>
        <taxon>Dictyosteliales</taxon>
        <taxon>Raperosteliaceae</taxon>
        <taxon>Tieghemostelium</taxon>
    </lineage>
</organism>
<dbReference type="EMBL" id="LODT01000022">
    <property type="protein sequence ID" value="KYQ94111.1"/>
    <property type="molecule type" value="Genomic_DNA"/>
</dbReference>
<dbReference type="Proteomes" id="UP000076078">
    <property type="component" value="Unassembled WGS sequence"/>
</dbReference>
<dbReference type="PANTHER" id="PTHR24346:SF82">
    <property type="entry name" value="KP78A-RELATED"/>
    <property type="match status" value="1"/>
</dbReference>
<dbReference type="SUPFAM" id="SSF56112">
    <property type="entry name" value="Protein kinase-like (PK-like)"/>
    <property type="match status" value="1"/>
</dbReference>
<evidence type="ECO:0000256" key="3">
    <source>
        <dbReference type="ARBA" id="ARBA00022741"/>
    </source>
</evidence>